<dbReference type="EMBL" id="LHYI01000004">
    <property type="protein sequence ID" value="KXB08875.1"/>
    <property type="molecule type" value="Genomic_DNA"/>
</dbReference>
<dbReference type="PANTHER" id="PTHR46268">
    <property type="entry name" value="STRESS RESPONSE PROTEIN NHAX"/>
    <property type="match status" value="1"/>
</dbReference>
<sequence>MILENEYNLENLLVPVRHPDDVNRVTELASLLLDRGRITFLTVVEKGSFPSSQKNWRISSDAIERHSRKFKNRWVEIVPRIRYSDSVWEGVLEQAEIDDSDLILIGWGGKITFRSLRQTPMERIFANSDRDVIAFKSRIDSVRNIKRILIPVGYKGYDYTKRLSVTAKIIKETGAECVLTHVNQEEESEEEAEEILQSSKELMRNMGVNSETKILRNEDISEALIEESSDYDLIVLGPTNEYVFSRYLFGWMTDEIVNNVECSALVFKEGERKWKAWLKGVVDRVKSELSFR</sequence>
<accession>A0ABR5TJZ8</accession>
<gene>
    <name evidence="3" type="ORF">AKJ55_00305</name>
</gene>
<dbReference type="Gene3D" id="3.40.50.12370">
    <property type="match status" value="1"/>
</dbReference>
<evidence type="ECO:0000256" key="1">
    <source>
        <dbReference type="ARBA" id="ARBA00008791"/>
    </source>
</evidence>
<protein>
    <recommendedName>
        <fullName evidence="2">UspA domain-containing protein</fullName>
    </recommendedName>
</protein>
<organism evidence="3 4">
    <name type="scientific">candidate division MSBL1 archaeon SCGC-AAA382M17</name>
    <dbReference type="NCBI Taxonomy" id="1698284"/>
    <lineage>
        <taxon>Archaea</taxon>
        <taxon>Methanobacteriati</taxon>
        <taxon>Methanobacteriota</taxon>
        <taxon>candidate division MSBL1</taxon>
    </lineage>
</organism>
<reference evidence="3 4" key="1">
    <citation type="journal article" date="2016" name="Sci. Rep.">
        <title>Metabolic traits of an uncultured archaeal lineage -MSBL1- from brine pools of the Red Sea.</title>
        <authorList>
            <person name="Mwirichia R."/>
            <person name="Alam I."/>
            <person name="Rashid M."/>
            <person name="Vinu M."/>
            <person name="Ba-Alawi W."/>
            <person name="Anthony Kamau A."/>
            <person name="Kamanda Ngugi D."/>
            <person name="Goker M."/>
            <person name="Klenk H.P."/>
            <person name="Bajic V."/>
            <person name="Stingl U."/>
        </authorList>
    </citation>
    <scope>NUCLEOTIDE SEQUENCE [LARGE SCALE GENOMIC DNA]</scope>
    <source>
        <strain evidence="3">SCGC-AAA382M17</strain>
    </source>
</reference>
<evidence type="ECO:0000313" key="4">
    <source>
        <dbReference type="Proteomes" id="UP000070633"/>
    </source>
</evidence>
<dbReference type="Proteomes" id="UP000070633">
    <property type="component" value="Unassembled WGS sequence"/>
</dbReference>
<evidence type="ECO:0000259" key="2">
    <source>
        <dbReference type="Pfam" id="PF00582"/>
    </source>
</evidence>
<proteinExistence type="inferred from homology"/>
<comment type="similarity">
    <text evidence="1">Belongs to the universal stress protein A family.</text>
</comment>
<comment type="caution">
    <text evidence="3">The sequence shown here is derived from an EMBL/GenBank/DDBJ whole genome shotgun (WGS) entry which is preliminary data.</text>
</comment>
<keyword evidence="4" id="KW-1185">Reference proteome</keyword>
<dbReference type="Pfam" id="PF00582">
    <property type="entry name" value="Usp"/>
    <property type="match status" value="1"/>
</dbReference>
<name>A0ABR5TJZ8_9EURY</name>
<feature type="domain" description="UspA" evidence="2">
    <location>
        <begin position="184"/>
        <end position="268"/>
    </location>
</feature>
<dbReference type="PANTHER" id="PTHR46268:SF25">
    <property type="entry name" value="USPA DOMAIN PROTEIN"/>
    <property type="match status" value="1"/>
</dbReference>
<dbReference type="SUPFAM" id="SSF52402">
    <property type="entry name" value="Adenine nucleotide alpha hydrolases-like"/>
    <property type="match status" value="2"/>
</dbReference>
<evidence type="ECO:0000313" key="3">
    <source>
        <dbReference type="EMBL" id="KXB08875.1"/>
    </source>
</evidence>
<dbReference type="InterPro" id="IPR006016">
    <property type="entry name" value="UspA"/>
</dbReference>